<dbReference type="EC" id="2.3.1.202" evidence="1"/>
<proteinExistence type="predicted"/>
<keyword evidence="1" id="KW-0808">Transferase</keyword>
<accession>A0ACC7M0D5</accession>
<dbReference type="Proteomes" id="UP001615411">
    <property type="component" value="Unassembled WGS sequence"/>
</dbReference>
<protein>
    <submittedName>
        <fullName evidence="1">UDP-4-amino-4, 6-dideoxy-N-acetyl-beta-L-altrosamine N-acetyltransferase</fullName>
        <ecNumber evidence="1">2.3.1.202</ecNumber>
    </submittedName>
</protein>
<dbReference type="EMBL" id="JBIUGF010000083">
    <property type="protein sequence ID" value="MFJ1340580.1"/>
    <property type="molecule type" value="Genomic_DNA"/>
</dbReference>
<keyword evidence="1" id="KW-0012">Acyltransferase</keyword>
<keyword evidence="2" id="KW-1185">Reference proteome</keyword>
<reference evidence="1" key="1">
    <citation type="submission" date="2024-10" db="EMBL/GenBank/DDBJ databases">
        <title>Aeromonas and Pseudomonas from the Cagarras Archipelago, Rio de Janeiro, Brazil.</title>
        <authorList>
            <person name="Canellas A.L.B."/>
            <person name="Laport M.S."/>
        </authorList>
    </citation>
    <scope>NUCLEOTIDE SEQUENCE</scope>
    <source>
        <strain evidence="1">ACP-7</strain>
    </source>
</reference>
<sequence>MALRTLSENDLFLILNWRNAPAVRMSMYSTNEISDEEHRAWFARMQTNQTSLWYLYENEQGHPDGVVYFTNLQEKNRSAFWGFYTNPFALPGTGTKLGRDAMNEAFSVKHLHKLNSEVLISNTKSIKLHHRLGFRQEGLFKDHHLTDSGYIDVVRLGMLSSEWLDTRASVDSYIAQFNTPLASDQGR</sequence>
<organism evidence="1 2">
    <name type="scientific">Pseudomonas caricapapayae</name>
    <dbReference type="NCBI Taxonomy" id="46678"/>
    <lineage>
        <taxon>Bacteria</taxon>
        <taxon>Pseudomonadati</taxon>
        <taxon>Pseudomonadota</taxon>
        <taxon>Gammaproteobacteria</taxon>
        <taxon>Pseudomonadales</taxon>
        <taxon>Pseudomonadaceae</taxon>
        <taxon>Pseudomonas</taxon>
    </lineage>
</organism>
<comment type="caution">
    <text evidence="1">The sequence shown here is derived from an EMBL/GenBank/DDBJ whole genome shotgun (WGS) entry which is preliminary data.</text>
</comment>
<gene>
    <name evidence="1" type="primary">pseH</name>
    <name evidence="1" type="ORF">ACIKP7_20865</name>
</gene>
<name>A0ACC7M0D5_9PSED</name>
<evidence type="ECO:0000313" key="1">
    <source>
        <dbReference type="EMBL" id="MFJ1340580.1"/>
    </source>
</evidence>
<evidence type="ECO:0000313" key="2">
    <source>
        <dbReference type="Proteomes" id="UP001615411"/>
    </source>
</evidence>